<organism evidence="2 3">
    <name type="scientific">Streptomyces albiflavescens</name>
    <dbReference type="NCBI Taxonomy" id="1623582"/>
    <lineage>
        <taxon>Bacteria</taxon>
        <taxon>Bacillati</taxon>
        <taxon>Actinomycetota</taxon>
        <taxon>Actinomycetes</taxon>
        <taxon>Kitasatosporales</taxon>
        <taxon>Streptomycetaceae</taxon>
        <taxon>Streptomyces</taxon>
    </lineage>
</organism>
<accession>A0A918DA43</accession>
<proteinExistence type="predicted"/>
<comment type="caution">
    <text evidence="2">The sequence shown here is derived from an EMBL/GenBank/DDBJ whole genome shotgun (WGS) entry which is preliminary data.</text>
</comment>
<protein>
    <submittedName>
        <fullName evidence="2">Uncharacterized protein</fullName>
    </submittedName>
</protein>
<sequence length="89" mass="10236">MPLKRKKPTPRERVPEPVKGFIDAMLRADLAGPKKQRHFIDRVLQRLPAEHDFEQASYSTVRDYMRRRRPSMSRGSVRPSPTGSPSAAH</sequence>
<evidence type="ECO:0000256" key="1">
    <source>
        <dbReference type="SAM" id="MobiDB-lite"/>
    </source>
</evidence>
<gene>
    <name evidence="2" type="ORF">GCM10011579_093720</name>
</gene>
<name>A0A918DA43_9ACTN</name>
<dbReference type="Proteomes" id="UP000600365">
    <property type="component" value="Unassembled WGS sequence"/>
</dbReference>
<keyword evidence="3" id="KW-1185">Reference proteome</keyword>
<dbReference type="EMBL" id="BMMM01000030">
    <property type="protein sequence ID" value="GGN94337.1"/>
    <property type="molecule type" value="Genomic_DNA"/>
</dbReference>
<dbReference type="AlphaFoldDB" id="A0A918DA43"/>
<feature type="compositionally biased region" description="Low complexity" evidence="1">
    <location>
        <begin position="72"/>
        <end position="81"/>
    </location>
</feature>
<evidence type="ECO:0000313" key="2">
    <source>
        <dbReference type="EMBL" id="GGN94337.1"/>
    </source>
</evidence>
<evidence type="ECO:0000313" key="3">
    <source>
        <dbReference type="Proteomes" id="UP000600365"/>
    </source>
</evidence>
<reference evidence="2 3" key="1">
    <citation type="journal article" date="2014" name="Int. J. Syst. Evol. Microbiol.">
        <title>Complete genome sequence of Corynebacterium casei LMG S-19264T (=DSM 44701T), isolated from a smear-ripened cheese.</title>
        <authorList>
            <consortium name="US DOE Joint Genome Institute (JGI-PGF)"/>
            <person name="Walter F."/>
            <person name="Albersmeier A."/>
            <person name="Kalinowski J."/>
            <person name="Ruckert C."/>
        </authorList>
    </citation>
    <scope>NUCLEOTIDE SEQUENCE [LARGE SCALE GENOMIC DNA]</scope>
    <source>
        <strain evidence="2 3">CGMCC 4.7111</strain>
    </source>
</reference>
<feature type="region of interest" description="Disordered" evidence="1">
    <location>
        <begin position="60"/>
        <end position="89"/>
    </location>
</feature>